<dbReference type="InterPro" id="IPR034016">
    <property type="entry name" value="M1_APN-typ"/>
</dbReference>
<dbReference type="InterPro" id="IPR024571">
    <property type="entry name" value="ERAP1-like_C_dom"/>
</dbReference>
<evidence type="ECO:0000256" key="11">
    <source>
        <dbReference type="RuleBase" id="RU364040"/>
    </source>
</evidence>
<dbReference type="InterPro" id="IPR001930">
    <property type="entry name" value="Peptidase_M1"/>
</dbReference>
<evidence type="ECO:0000256" key="2">
    <source>
        <dbReference type="ARBA" id="ARBA00022438"/>
    </source>
</evidence>
<dbReference type="SUPFAM" id="SSF55486">
    <property type="entry name" value="Metalloproteases ('zincins'), catalytic domain"/>
    <property type="match status" value="1"/>
</dbReference>
<dbReference type="Gene3D" id="2.60.40.1910">
    <property type="match status" value="1"/>
</dbReference>
<gene>
    <name evidence="15" type="ORF">AW171_hschr31598</name>
</gene>
<dbReference type="FunFam" id="1.10.390.10:FF:000006">
    <property type="entry name" value="Puromycin-sensitive aminopeptidase"/>
    <property type="match status" value="1"/>
</dbReference>
<feature type="domain" description="ERAP1-like C-terminal" evidence="13">
    <location>
        <begin position="541"/>
        <end position="859"/>
    </location>
</feature>
<dbReference type="AlphaFoldDB" id="A0A109UZ08"/>
<keyword evidence="16" id="KW-1185">Reference proteome</keyword>
<keyword evidence="2 11" id="KW-0031">Aminopeptidase</keyword>
<dbReference type="RefSeq" id="XP_017986743.1">
    <property type="nucleotide sequence ID" value="XM_018131369.1"/>
</dbReference>
<evidence type="ECO:0000259" key="14">
    <source>
        <dbReference type="Pfam" id="PF17900"/>
    </source>
</evidence>
<dbReference type="CDD" id="cd09601">
    <property type="entry name" value="M1_APN-Q_like"/>
    <property type="match status" value="1"/>
</dbReference>
<dbReference type="Pfam" id="PF01433">
    <property type="entry name" value="Peptidase_M1"/>
    <property type="match status" value="1"/>
</dbReference>
<dbReference type="PANTHER" id="PTHR11533">
    <property type="entry name" value="PROTEASE M1 ZINC METALLOPROTEASE"/>
    <property type="match status" value="1"/>
</dbReference>
<evidence type="ECO:0000256" key="1">
    <source>
        <dbReference type="ARBA" id="ARBA00010136"/>
    </source>
</evidence>
<dbReference type="STRING" id="45286.A0A109UZ08"/>
<evidence type="ECO:0000313" key="16">
    <source>
        <dbReference type="Proteomes" id="UP000243052"/>
    </source>
</evidence>
<dbReference type="Pfam" id="PF11838">
    <property type="entry name" value="ERAP1_C"/>
    <property type="match status" value="1"/>
</dbReference>
<evidence type="ECO:0000256" key="8">
    <source>
        <dbReference type="PIRSR" id="PIRSR634016-1"/>
    </source>
</evidence>
<dbReference type="InterPro" id="IPR014782">
    <property type="entry name" value="Peptidase_M1_dom"/>
</dbReference>
<dbReference type="SUPFAM" id="SSF63737">
    <property type="entry name" value="Leukotriene A4 hydrolase N-terminal domain"/>
    <property type="match status" value="1"/>
</dbReference>
<evidence type="ECO:0000313" key="15">
    <source>
        <dbReference type="EMBL" id="AMD19747.1"/>
    </source>
</evidence>
<evidence type="ECO:0000256" key="7">
    <source>
        <dbReference type="ARBA" id="ARBA00023049"/>
    </source>
</evidence>
<dbReference type="PRINTS" id="PR00756">
    <property type="entry name" value="ALADIPTASE"/>
</dbReference>
<keyword evidence="3 11" id="KW-0645">Protease</keyword>
<dbReference type="InterPro" id="IPR050344">
    <property type="entry name" value="Peptidase_M1_aminopeptidases"/>
</dbReference>
<keyword evidence="4 9" id="KW-0479">Metal-binding</keyword>
<dbReference type="Gene3D" id="2.60.40.1730">
    <property type="entry name" value="tricorn interacting facor f3 domain"/>
    <property type="match status" value="1"/>
</dbReference>
<feature type="binding site" evidence="9">
    <location>
        <position position="348"/>
    </location>
    <ligand>
        <name>Zn(2+)</name>
        <dbReference type="ChEBI" id="CHEBI:29105"/>
        <note>catalytic</note>
    </ligand>
</feature>
<feature type="binding site" evidence="9">
    <location>
        <position position="329"/>
    </location>
    <ligand>
        <name>Zn(2+)</name>
        <dbReference type="ChEBI" id="CHEBI:29105"/>
        <note>catalytic</note>
    </ligand>
</feature>
<accession>A0A109UZ08</accession>
<keyword evidence="7 11" id="KW-0482">Metalloprotease</keyword>
<evidence type="ECO:0000256" key="3">
    <source>
        <dbReference type="ARBA" id="ARBA00022670"/>
    </source>
</evidence>
<dbReference type="GO" id="GO:0042277">
    <property type="term" value="F:peptide binding"/>
    <property type="evidence" value="ECO:0007669"/>
    <property type="project" value="TreeGrafter"/>
</dbReference>
<keyword evidence="5 11" id="KW-0378">Hydrolase</keyword>
<dbReference type="InterPro" id="IPR042097">
    <property type="entry name" value="Aminopeptidase_N-like_N_sf"/>
</dbReference>
<dbReference type="InterPro" id="IPR045357">
    <property type="entry name" value="Aminopeptidase_N-like_N"/>
</dbReference>
<dbReference type="Pfam" id="PF17900">
    <property type="entry name" value="Peptidase_M1_N"/>
    <property type="match status" value="1"/>
</dbReference>
<feature type="binding site" evidence="9">
    <location>
        <position position="325"/>
    </location>
    <ligand>
        <name>Zn(2+)</name>
        <dbReference type="ChEBI" id="CHEBI:29105"/>
        <note>catalytic</note>
    </ligand>
</feature>
<evidence type="ECO:0000256" key="4">
    <source>
        <dbReference type="ARBA" id="ARBA00022723"/>
    </source>
</evidence>
<proteinExistence type="inferred from homology"/>
<feature type="site" description="Transition state stabilizer" evidence="10">
    <location>
        <position position="411"/>
    </location>
</feature>
<evidence type="ECO:0000256" key="6">
    <source>
        <dbReference type="ARBA" id="ARBA00022833"/>
    </source>
</evidence>
<protein>
    <recommendedName>
        <fullName evidence="11">Aminopeptidase</fullName>
        <ecNumber evidence="11">3.4.11.-</ecNumber>
    </recommendedName>
</protein>
<organism evidence="15 16">
    <name type="scientific">Eremothecium sinecaudum</name>
    <dbReference type="NCBI Taxonomy" id="45286"/>
    <lineage>
        <taxon>Eukaryota</taxon>
        <taxon>Fungi</taxon>
        <taxon>Dikarya</taxon>
        <taxon>Ascomycota</taxon>
        <taxon>Saccharomycotina</taxon>
        <taxon>Saccharomycetes</taxon>
        <taxon>Saccharomycetales</taxon>
        <taxon>Saccharomycetaceae</taxon>
        <taxon>Eremothecium</taxon>
    </lineage>
</organism>
<dbReference type="PANTHER" id="PTHR11533:SF171">
    <property type="entry name" value="AMINOPEPTIDASE"/>
    <property type="match status" value="1"/>
</dbReference>
<comment type="cofactor">
    <cofactor evidence="9 11">
        <name>Zn(2+)</name>
        <dbReference type="ChEBI" id="CHEBI:29105"/>
    </cofactor>
    <text evidence="9 11">Binds 1 zinc ion per subunit.</text>
</comment>
<feature type="active site" description="Proton acceptor" evidence="8">
    <location>
        <position position="326"/>
    </location>
</feature>
<dbReference type="GO" id="GO:0043171">
    <property type="term" value="P:peptide catabolic process"/>
    <property type="evidence" value="ECO:0007669"/>
    <property type="project" value="TreeGrafter"/>
</dbReference>
<dbReference type="EC" id="3.4.11.-" evidence="11"/>
<evidence type="ECO:0000256" key="5">
    <source>
        <dbReference type="ARBA" id="ARBA00022801"/>
    </source>
</evidence>
<dbReference type="GO" id="GO:0008270">
    <property type="term" value="F:zinc ion binding"/>
    <property type="evidence" value="ECO:0007669"/>
    <property type="project" value="UniProtKB-UniRule"/>
</dbReference>
<dbReference type="GO" id="GO:0006508">
    <property type="term" value="P:proteolysis"/>
    <property type="evidence" value="ECO:0007669"/>
    <property type="project" value="UniProtKB-KW"/>
</dbReference>
<dbReference type="OrthoDB" id="10031169at2759"/>
<evidence type="ECO:0000259" key="13">
    <source>
        <dbReference type="Pfam" id="PF11838"/>
    </source>
</evidence>
<evidence type="ECO:0000259" key="12">
    <source>
        <dbReference type="Pfam" id="PF01433"/>
    </source>
</evidence>
<dbReference type="GeneID" id="28722962"/>
<keyword evidence="6 9" id="KW-0862">Zinc</keyword>
<dbReference type="GO" id="GO:0016020">
    <property type="term" value="C:membrane"/>
    <property type="evidence" value="ECO:0007669"/>
    <property type="project" value="TreeGrafter"/>
</dbReference>
<dbReference type="Gene3D" id="1.25.50.20">
    <property type="match status" value="1"/>
</dbReference>
<evidence type="ECO:0000256" key="10">
    <source>
        <dbReference type="PIRSR" id="PIRSR634016-4"/>
    </source>
</evidence>
<sequence length="878" mass="98557">MGSDDKQLLPSDFKPIHYSIAISNLKQDKFDGVVDITLKSLHPSNTVTLHASGIDVHHAVAKLEDGGDVALASKSYDSKKQVLSLQFETQLSHCVLHIEYTATVQTNMSGFYSSFYDDVKTGERKIMYSTQFEATAARSAFPCFDEPSLKATFDVTVSAPKQFTVLSNMPEKEVKSLDNGAVSHTFHRTPRMSTYLVAWAVGEFDFIDTETEKAIYPTLEGYNTDDGSSSKYGKLPIRLYTVKGKSQLGKFAIGVAAKVVDHFSELFEIAYPLPKLDLVCVEEYSHNAMENFSLITFRPSALLVDGDASSGDPGSLQKVAYVVSHEIAHQWFGNLVTMKWWDDLWLNEGFATWVGYLAVTHFFPEWDVSSMVMINSHEVALEMDALRESHPVKVAVRDANDIDQVFDTISYLKGCSVLEQFSGFLGNELFLKGVALYMKKFKFSNASFDDLFLALGEVANSDLLTRAKAWILNIGYPVVSVTAHDGKIVVDQQRYLSYKKPSDAKDSSSWWIPLKYIDKNSTHMLEFDSKTLTTNLSSDGFVLFNVDCYGFYRIHYAESNILENICQNLEKLSSRSKIGLISDVYATGTFEQLATVSLQLVEKLGADEFYVWSLVISEMLTVRSLIFSSVSDQVNSMLSALITKLIEKQLNPAMTALANELALSQGDPKSFLKAQTYEAILTTAGTLGHPAVVNRAREFYKSGKISPRTRELILSTILSRPDTPVSVYEDILKELKTATLTHREVILKSLGKVTNPELIDRTLKLIFLETDPMNVQYGAETLGKNPYVRQKLWDFFRANYDAIYKRLSINAVVIDRSIRFSFSELVGDDVATEFDDFFKTKEQPGFDRGVRQTLERIHRNTEYVKSNLLSIGEVLTKQ</sequence>
<name>A0A109UZ08_9SACH</name>
<comment type="similarity">
    <text evidence="1 11">Belongs to the peptidase M1 family.</text>
</comment>
<dbReference type="Gene3D" id="1.10.390.10">
    <property type="entry name" value="Neutral Protease Domain 2"/>
    <property type="match status" value="1"/>
</dbReference>
<feature type="domain" description="Aminopeptidase N-like N-terminal" evidence="14">
    <location>
        <begin position="14"/>
        <end position="196"/>
    </location>
</feature>
<dbReference type="Proteomes" id="UP000243052">
    <property type="component" value="Chromosome iii"/>
</dbReference>
<dbReference type="InterPro" id="IPR027268">
    <property type="entry name" value="Peptidase_M4/M1_CTD_sf"/>
</dbReference>
<reference evidence="15 16" key="1">
    <citation type="submission" date="2016-01" db="EMBL/GenBank/DDBJ databases">
        <title>Genome sequence of the yeast Holleya sinecauda.</title>
        <authorList>
            <person name="Dietrich F.S."/>
        </authorList>
    </citation>
    <scope>NUCLEOTIDE SEQUENCE [LARGE SCALE GENOMIC DNA]</scope>
    <source>
        <strain evidence="15 16">ATCC 58844</strain>
    </source>
</reference>
<dbReference type="GO" id="GO:0070006">
    <property type="term" value="F:metalloaminopeptidase activity"/>
    <property type="evidence" value="ECO:0007669"/>
    <property type="project" value="TreeGrafter"/>
</dbReference>
<feature type="domain" description="Peptidase M1 membrane alanine aminopeptidase" evidence="12">
    <location>
        <begin position="251"/>
        <end position="469"/>
    </location>
</feature>
<dbReference type="GO" id="GO:0005737">
    <property type="term" value="C:cytoplasm"/>
    <property type="evidence" value="ECO:0007669"/>
    <property type="project" value="TreeGrafter"/>
</dbReference>
<dbReference type="EMBL" id="CP014243">
    <property type="protein sequence ID" value="AMD19747.1"/>
    <property type="molecule type" value="Genomic_DNA"/>
</dbReference>
<evidence type="ECO:0000256" key="9">
    <source>
        <dbReference type="PIRSR" id="PIRSR634016-3"/>
    </source>
</evidence>